<keyword evidence="1" id="KW-0472">Membrane</keyword>
<dbReference type="InterPro" id="IPR006860">
    <property type="entry name" value="FecR"/>
</dbReference>
<dbReference type="Gene3D" id="2.60.40.10">
    <property type="entry name" value="Immunoglobulins"/>
    <property type="match status" value="1"/>
</dbReference>
<dbReference type="KEGG" id="tpx:Turpa_1774"/>
<dbReference type="Proteomes" id="UP000006048">
    <property type="component" value="Chromosome"/>
</dbReference>
<reference evidence="3 4" key="1">
    <citation type="submission" date="2012-06" db="EMBL/GenBank/DDBJ databases">
        <title>The complete chromosome of genome of Turneriella parva DSM 21527.</title>
        <authorList>
            <consortium name="US DOE Joint Genome Institute (JGI-PGF)"/>
            <person name="Lucas S."/>
            <person name="Han J."/>
            <person name="Lapidus A."/>
            <person name="Bruce D."/>
            <person name="Goodwin L."/>
            <person name="Pitluck S."/>
            <person name="Peters L."/>
            <person name="Kyrpides N."/>
            <person name="Mavromatis K."/>
            <person name="Ivanova N."/>
            <person name="Mikhailova N."/>
            <person name="Chertkov O."/>
            <person name="Detter J.C."/>
            <person name="Tapia R."/>
            <person name="Han C."/>
            <person name="Land M."/>
            <person name="Hauser L."/>
            <person name="Markowitz V."/>
            <person name="Cheng J.-F."/>
            <person name="Hugenholtz P."/>
            <person name="Woyke T."/>
            <person name="Wu D."/>
            <person name="Gronow S."/>
            <person name="Wellnitz S."/>
            <person name="Brambilla E."/>
            <person name="Klenk H.-P."/>
            <person name="Eisen J.A."/>
        </authorList>
    </citation>
    <scope>NUCLEOTIDE SEQUENCE [LARGE SCALE GENOMIC DNA]</scope>
    <source>
        <strain evidence="4">ATCC BAA-1111 / DSM 21527 / NCTC 11395 / H</strain>
    </source>
</reference>
<dbReference type="AlphaFoldDB" id="I4B564"/>
<organism evidence="3 4">
    <name type="scientific">Turneriella parva (strain ATCC BAA-1111 / DSM 21527 / NCTC 11395 / H)</name>
    <name type="common">Leptospira parva</name>
    <dbReference type="NCBI Taxonomy" id="869212"/>
    <lineage>
        <taxon>Bacteria</taxon>
        <taxon>Pseudomonadati</taxon>
        <taxon>Spirochaetota</taxon>
        <taxon>Spirochaetia</taxon>
        <taxon>Leptospirales</taxon>
        <taxon>Leptospiraceae</taxon>
        <taxon>Turneriella</taxon>
    </lineage>
</organism>
<accession>I4B564</accession>
<keyword evidence="1" id="KW-1133">Transmembrane helix</keyword>
<dbReference type="HOGENOM" id="CLU_407052_0_0_12"/>
<name>I4B564_TURPD</name>
<sequence>MKFSKADAAFTAAMLGGIAILSGLLYLHNSRRTAGKGESIGKVFFKREVAMRKFSDRMVWEDVENGSPLYSLDAVMTGNYSDAELVLNSGLKLKLEANTLVELDLEQSGLKLRLSGGGIKTAGAQNAQTVVTTTDGQAINVTQADASIRTTGKQTAVEVKEGQVQVVGKDGQTQTVAKDEVLAEGKKARITLQLTGILEDAVILAAGKTGKVMLGCSGNARTAEVSQRSDMSSARQIELENGKATTTLAAGDWYTRCKGEGGSISATRHFRVVEAGNYQIAQSASYDEKPAIRFEIKPPRGVTSTQIEIADNAQFVNPVYAETTSRSSVVVNVPKDGRYYYRLRPASESGRVDSQLPPATGSVVVQRNEKRAGLGFLSLGAASYSRSQVESGKAVVAFEGAERANYEILQRGSDKVLRSGETQRSSVELPADLAAGKYTLRVKSSSGEKAELPFEVRDKVRVELVEPVNNTVVFLPPQQKTVGLAIKWRGSAEITLYQVLIAEDAAMQKVLKKLNVEDTEFRFTGLTARTYFVKVLALENNLARAESAAHQVVVQDKLPPVAELYPKDDQKVDITRSAGLNLKWQPVTGASSYEVKVFQKRKGGLVLVDSRVTKTTALTVSDLKKLKEGEMVWEVRAQQADRTGKVVQQSEPVRNTVNVSFGATPPAPEIVPTVE</sequence>
<proteinExistence type="predicted"/>
<feature type="transmembrane region" description="Helical" evidence="1">
    <location>
        <begin position="6"/>
        <end position="27"/>
    </location>
</feature>
<dbReference type="OrthoDB" id="340531at2"/>
<evidence type="ECO:0000256" key="1">
    <source>
        <dbReference type="SAM" id="Phobius"/>
    </source>
</evidence>
<evidence type="ECO:0000313" key="4">
    <source>
        <dbReference type="Proteomes" id="UP000006048"/>
    </source>
</evidence>
<dbReference type="Pfam" id="PF04773">
    <property type="entry name" value="FecR"/>
    <property type="match status" value="1"/>
</dbReference>
<gene>
    <name evidence="3" type="ordered locus">Turpa_1774</name>
</gene>
<dbReference type="STRING" id="869212.Turpa_1774"/>
<dbReference type="EMBL" id="CP002959">
    <property type="protein sequence ID" value="AFM12421.1"/>
    <property type="molecule type" value="Genomic_DNA"/>
</dbReference>
<dbReference type="InterPro" id="IPR013783">
    <property type="entry name" value="Ig-like_fold"/>
</dbReference>
<feature type="domain" description="FecR protein" evidence="2">
    <location>
        <begin position="74"/>
        <end position="165"/>
    </location>
</feature>
<evidence type="ECO:0000259" key="2">
    <source>
        <dbReference type="Pfam" id="PF04773"/>
    </source>
</evidence>
<keyword evidence="4" id="KW-1185">Reference proteome</keyword>
<protein>
    <submittedName>
        <fullName evidence="3">FecR family protein</fullName>
    </submittedName>
</protein>
<dbReference type="RefSeq" id="WP_014802930.1">
    <property type="nucleotide sequence ID" value="NC_018020.1"/>
</dbReference>
<keyword evidence="1" id="KW-0812">Transmembrane</keyword>
<evidence type="ECO:0000313" key="3">
    <source>
        <dbReference type="EMBL" id="AFM12421.1"/>
    </source>
</evidence>